<dbReference type="EMBL" id="JASHID010000016">
    <property type="protein sequence ID" value="MDI9866336.1"/>
    <property type="molecule type" value="Genomic_DNA"/>
</dbReference>
<evidence type="ECO:0000313" key="2">
    <source>
        <dbReference type="Proteomes" id="UP001236569"/>
    </source>
</evidence>
<dbReference type="RefSeq" id="WP_283371167.1">
    <property type="nucleotide sequence ID" value="NZ_JASHID010000016.1"/>
</dbReference>
<gene>
    <name evidence="1" type="ORF">QM480_18495</name>
</gene>
<name>A0ABT6YT71_9BACT</name>
<proteinExistence type="predicted"/>
<keyword evidence="2" id="KW-1185">Reference proteome</keyword>
<evidence type="ECO:0000313" key="1">
    <source>
        <dbReference type="EMBL" id="MDI9866336.1"/>
    </source>
</evidence>
<organism evidence="1 2">
    <name type="scientific">Flectobacillus longus</name>
    <dbReference type="NCBI Taxonomy" id="2984207"/>
    <lineage>
        <taxon>Bacteria</taxon>
        <taxon>Pseudomonadati</taxon>
        <taxon>Bacteroidota</taxon>
        <taxon>Cytophagia</taxon>
        <taxon>Cytophagales</taxon>
        <taxon>Flectobacillaceae</taxon>
        <taxon>Flectobacillus</taxon>
    </lineage>
</organism>
<protein>
    <submittedName>
        <fullName evidence="1">Uncharacterized protein</fullName>
    </submittedName>
</protein>
<dbReference type="Proteomes" id="UP001236569">
    <property type="component" value="Unassembled WGS sequence"/>
</dbReference>
<accession>A0ABT6YT71</accession>
<comment type="caution">
    <text evidence="1">The sequence shown here is derived from an EMBL/GenBank/DDBJ whole genome shotgun (WGS) entry which is preliminary data.</text>
</comment>
<reference evidence="1 2" key="1">
    <citation type="submission" date="2023-05" db="EMBL/GenBank/DDBJ databases">
        <title>Novel species of genus Flectobacillus isolated from stream in China.</title>
        <authorList>
            <person name="Lu H."/>
        </authorList>
    </citation>
    <scope>NUCLEOTIDE SEQUENCE [LARGE SCALE GENOMIC DNA]</scope>
    <source>
        <strain evidence="1 2">DC10W</strain>
    </source>
</reference>
<sequence length="99" mass="11550">MEKNQEDDFIDSSYQYVLKIKPKQDDSNKGYYSYLCIDLQGKTTSFMIGSKVFYNEVLVGDTIEKKKGVSFILLKREHLILKIPVTFNYINKVDTVLVR</sequence>